<evidence type="ECO:0000259" key="2">
    <source>
        <dbReference type="SMART" id="SM00530"/>
    </source>
</evidence>
<keyword evidence="1" id="KW-0472">Membrane</keyword>
<comment type="caution">
    <text evidence="3">The sequence shown here is derived from an EMBL/GenBank/DDBJ whole genome shotgun (WGS) entry which is preliminary data.</text>
</comment>
<evidence type="ECO:0000256" key="1">
    <source>
        <dbReference type="SAM" id="Phobius"/>
    </source>
</evidence>
<keyword evidence="1" id="KW-1133">Transmembrane helix</keyword>
<protein>
    <recommendedName>
        <fullName evidence="2">HTH cro/C1-type domain-containing protein</fullName>
    </recommendedName>
</protein>
<evidence type="ECO:0000313" key="3">
    <source>
        <dbReference type="EMBL" id="GAA2097548.1"/>
    </source>
</evidence>
<feature type="domain" description="HTH cro/C1-type" evidence="2">
    <location>
        <begin position="22"/>
        <end position="78"/>
    </location>
</feature>
<reference evidence="3 4" key="1">
    <citation type="journal article" date="2019" name="Int. J. Syst. Evol. Microbiol.">
        <title>The Global Catalogue of Microorganisms (GCM) 10K type strain sequencing project: providing services to taxonomists for standard genome sequencing and annotation.</title>
        <authorList>
            <consortium name="The Broad Institute Genomics Platform"/>
            <consortium name="The Broad Institute Genome Sequencing Center for Infectious Disease"/>
            <person name="Wu L."/>
            <person name="Ma J."/>
        </authorList>
    </citation>
    <scope>NUCLEOTIDE SEQUENCE [LARGE SCALE GENOMIC DNA]</scope>
    <source>
        <strain evidence="3 4">JCM 14559</strain>
    </source>
</reference>
<keyword evidence="1" id="KW-0812">Transmembrane</keyword>
<organism evidence="3 4">
    <name type="scientific">Kitasatospora saccharophila</name>
    <dbReference type="NCBI Taxonomy" id="407973"/>
    <lineage>
        <taxon>Bacteria</taxon>
        <taxon>Bacillati</taxon>
        <taxon>Actinomycetota</taxon>
        <taxon>Actinomycetes</taxon>
        <taxon>Kitasatosporales</taxon>
        <taxon>Streptomycetaceae</taxon>
        <taxon>Kitasatospora</taxon>
    </lineage>
</organism>
<feature type="transmembrane region" description="Helical" evidence="1">
    <location>
        <begin position="299"/>
        <end position="322"/>
    </location>
</feature>
<gene>
    <name evidence="3" type="ORF">GCM10009759_27760</name>
</gene>
<dbReference type="SMART" id="SM00530">
    <property type="entry name" value="HTH_XRE"/>
    <property type="match status" value="2"/>
</dbReference>
<dbReference type="Proteomes" id="UP001500897">
    <property type="component" value="Unassembled WGS sequence"/>
</dbReference>
<sequence>MPRPENPIDPNAPEPIREIAAGLREARAQAGNPDYRSMGKRANYSSTALSQAASGKKFPSLSLTLAYLESLQVGPEVLDEWERRWTQAKQDLASIPAPAPTRIETITVTSQGTMRPRDSAELVRPRTSPAAQATMFRLPGFGMITTRGDWSRAMYWLRHRNPADVGRKMSMGHIAASSGVPMALIPAMLTGERIPRPAILQEVLRAMGATPAECQVLLYAAEHLHTVRLGPDYTNGLVSDVFEEGRFKMRIPTGLMEELDEAAESEQQPKAEQQSAVKVQPEDNLLYPLLHRLIRTPAFWVWAQRVTMALLGLTALLVWLLAK</sequence>
<dbReference type="InterPro" id="IPR001387">
    <property type="entry name" value="Cro/C1-type_HTH"/>
</dbReference>
<evidence type="ECO:0000313" key="4">
    <source>
        <dbReference type="Proteomes" id="UP001500897"/>
    </source>
</evidence>
<dbReference type="RefSeq" id="WP_344552324.1">
    <property type="nucleotide sequence ID" value="NZ_BAAANS010000016.1"/>
</dbReference>
<keyword evidence="4" id="KW-1185">Reference proteome</keyword>
<name>A0ABN2WRT4_9ACTN</name>
<feature type="domain" description="HTH cro/C1-type" evidence="2">
    <location>
        <begin position="153"/>
        <end position="214"/>
    </location>
</feature>
<accession>A0ABN2WRT4</accession>
<dbReference type="EMBL" id="BAAANS010000016">
    <property type="protein sequence ID" value="GAA2097548.1"/>
    <property type="molecule type" value="Genomic_DNA"/>
</dbReference>
<proteinExistence type="predicted"/>